<organism evidence="1">
    <name type="scientific">marine sediment metagenome</name>
    <dbReference type="NCBI Taxonomy" id="412755"/>
    <lineage>
        <taxon>unclassified sequences</taxon>
        <taxon>metagenomes</taxon>
        <taxon>ecological metagenomes</taxon>
    </lineage>
</organism>
<proteinExistence type="predicted"/>
<evidence type="ECO:0008006" key="2">
    <source>
        <dbReference type="Google" id="ProtNLM"/>
    </source>
</evidence>
<dbReference type="EMBL" id="BARV01009871">
    <property type="protein sequence ID" value="GAI05002.1"/>
    <property type="molecule type" value="Genomic_DNA"/>
</dbReference>
<dbReference type="AlphaFoldDB" id="X1KDC3"/>
<evidence type="ECO:0000313" key="1">
    <source>
        <dbReference type="EMBL" id="GAI05002.1"/>
    </source>
</evidence>
<reference evidence="1" key="1">
    <citation type="journal article" date="2014" name="Front. Microbiol.">
        <title>High frequency of phylogenetically diverse reductive dehalogenase-homologous genes in deep subseafloor sedimentary metagenomes.</title>
        <authorList>
            <person name="Kawai M."/>
            <person name="Futagami T."/>
            <person name="Toyoda A."/>
            <person name="Takaki Y."/>
            <person name="Nishi S."/>
            <person name="Hori S."/>
            <person name="Arai W."/>
            <person name="Tsubouchi T."/>
            <person name="Morono Y."/>
            <person name="Uchiyama I."/>
            <person name="Ito T."/>
            <person name="Fujiyama A."/>
            <person name="Inagaki F."/>
            <person name="Takami H."/>
        </authorList>
    </citation>
    <scope>NUCLEOTIDE SEQUENCE</scope>
    <source>
        <strain evidence="1">Expedition CK06-06</strain>
    </source>
</reference>
<comment type="caution">
    <text evidence="1">The sequence shown here is derived from an EMBL/GenBank/DDBJ whole genome shotgun (WGS) entry which is preliminary data.</text>
</comment>
<name>X1KDC3_9ZZZZ</name>
<feature type="non-terminal residue" evidence="1">
    <location>
        <position position="1"/>
    </location>
</feature>
<protein>
    <recommendedName>
        <fullName evidence="2">Methyltransferase type 11 domain-containing protein</fullName>
    </recommendedName>
</protein>
<gene>
    <name evidence="1" type="ORF">S06H3_19308</name>
</gene>
<accession>X1KDC3</accession>
<sequence length="114" mass="12982">ISEKRWLIAQQYQRTYQQQKALQICGYEKDIIFDRSIHAKRVCNLLSPFLTLTDSNRILEVGSGPHGIGFFLNIGDRYGIDSLAGFYHRKFSSLQVGSKVKTICGKGEQLPFRA</sequence>